<feature type="region of interest" description="Disordered" evidence="3">
    <location>
        <begin position="127"/>
        <end position="147"/>
    </location>
</feature>
<accession>A0ABP8S3M1</accession>
<keyword evidence="8" id="KW-1185">Reference proteome</keyword>
<dbReference type="PANTHER" id="PTHR47691:SF3">
    <property type="entry name" value="HTH-TYPE TRANSCRIPTIONAL REGULATOR RV0890C-RELATED"/>
    <property type="match status" value="1"/>
</dbReference>
<organism evidence="7 8">
    <name type="scientific">Pseudonocardia xishanensis</name>
    <dbReference type="NCBI Taxonomy" id="630995"/>
    <lineage>
        <taxon>Bacteria</taxon>
        <taxon>Bacillati</taxon>
        <taxon>Actinomycetota</taxon>
        <taxon>Actinomycetes</taxon>
        <taxon>Pseudonocardiales</taxon>
        <taxon>Pseudonocardiaceae</taxon>
        <taxon>Pseudonocardia</taxon>
    </lineage>
</organism>
<dbReference type="RefSeq" id="WP_345427144.1">
    <property type="nucleotide sequence ID" value="NZ_BAABGT010000117.1"/>
</dbReference>
<feature type="domain" description="Bacterial transcriptional activator" evidence="6">
    <location>
        <begin position="91"/>
        <end position="248"/>
    </location>
</feature>
<feature type="domain" description="OmpR/PhoB-type" evidence="5">
    <location>
        <begin position="14"/>
        <end position="84"/>
    </location>
</feature>
<gene>
    <name evidence="7" type="ORF">GCM10023175_66510</name>
</gene>
<dbReference type="PANTHER" id="PTHR47691">
    <property type="entry name" value="REGULATOR-RELATED"/>
    <property type="match status" value="1"/>
</dbReference>
<sequence length="1035" mass="108211">MPRLTLLPRVAFDDVDVAGERPAALLAALAADPAAGRSAGRLVAELWPDAPPADPAKALQVVVSRVRSRLGAQVVETTATGYRLALAPSEVDATALAAHAREARSAPDPAQALAAADAGLALWPGARAESAGADEPEPAGGPRARRTGVADGPLAVLRADALRILAELRRHRAVALSRLGRAAVALPALEELRGEKDEELLLELLRSEAAVRGPAAALARYDAYRRELAEELGTDPGAALRAQQAVLLAESAPVRRRGLVSEPNPLRGREADVERVLALLRSSRVVTVLGPGGLGKTRLAHAVAARADQRTVQVVSLAGVRTGADVAAAVVEAVAAGSMSGAAPDPAGAVAEALGAGLLVLDNCEHVLDAAADLVHAVIARTRELRVLATSRAPLDLSAEAVYPLPQLDPAVTVALFCERARAARPDVSLPEDEVATLCARLDGLPLAVELAAARVRTLSVPDILRRLDDRFALLRGTGRDRPARHRTLEAVVEWSWNLLTDEARATLRLLAGLPGGFTAGTAEDLLGADPLDLLEALVDQSLLRPPDAGGRFRMLETVREFAAARRVPADRVDERVLGWGRRTGTALHAAPFGPDPRPPLDRIRAEQDNLLHVLRLARAHEDRATLAAVTATLGALWTLESGTRRLLAVGAETLPALSRYRPTDAAGLAALRQSVAQYASLAVLVSPVAATRPLVVLRSLRPADGEAATGGAAAIAALAEVLLALPDVGRIAELSRDPRPLVAALALGVVGYVREFRGDLAGAHAAAVEMAARAPGRAPWLALLVRGRLAELSLQRERHAEALDHLRAAGAALAELGVVGDPVGVRLGQVVAHLGLGDAAAAERVLATVPPGDSLDSVAFALAVRAELALTRGDVDTGLARWREASRMLDVDDATSEWLRPFAWTLRATAVVAHLRAGRLAAVADLADALPAGLDALVAAGAPDPQCGALLLAIGLVELERGRTVRGAWLVAVAERFHYQRDFQPTMAGAAIRARVTDAAGPAYAEATAEYAGLDRDDLRAEARALAAAYRDLV</sequence>
<feature type="domain" description="AAA+ ATPase" evidence="4">
    <location>
        <begin position="282"/>
        <end position="427"/>
    </location>
</feature>
<evidence type="ECO:0000256" key="1">
    <source>
        <dbReference type="ARBA" id="ARBA00005820"/>
    </source>
</evidence>
<dbReference type="InterPro" id="IPR027417">
    <property type="entry name" value="P-loop_NTPase"/>
</dbReference>
<comment type="caution">
    <text evidence="7">The sequence shown here is derived from an EMBL/GenBank/DDBJ whole genome shotgun (WGS) entry which is preliminary data.</text>
</comment>
<dbReference type="SUPFAM" id="SSF48452">
    <property type="entry name" value="TPR-like"/>
    <property type="match status" value="1"/>
</dbReference>
<evidence type="ECO:0000313" key="7">
    <source>
        <dbReference type="EMBL" id="GAA4559127.1"/>
    </source>
</evidence>
<reference evidence="8" key="1">
    <citation type="journal article" date="2019" name="Int. J. Syst. Evol. Microbiol.">
        <title>The Global Catalogue of Microorganisms (GCM) 10K type strain sequencing project: providing services to taxonomists for standard genome sequencing and annotation.</title>
        <authorList>
            <consortium name="The Broad Institute Genomics Platform"/>
            <consortium name="The Broad Institute Genome Sequencing Center for Infectious Disease"/>
            <person name="Wu L."/>
            <person name="Ma J."/>
        </authorList>
    </citation>
    <scope>NUCLEOTIDE SEQUENCE [LARGE SCALE GENOMIC DNA]</scope>
    <source>
        <strain evidence="8">JCM 17906</strain>
    </source>
</reference>
<protein>
    <submittedName>
        <fullName evidence="7">BTAD domain-containing putative transcriptional regulator</fullName>
    </submittedName>
</protein>
<evidence type="ECO:0000256" key="3">
    <source>
        <dbReference type="SAM" id="MobiDB-lite"/>
    </source>
</evidence>
<dbReference type="InterPro" id="IPR005158">
    <property type="entry name" value="BTAD"/>
</dbReference>
<dbReference type="SMART" id="SM01043">
    <property type="entry name" value="BTAD"/>
    <property type="match status" value="1"/>
</dbReference>
<dbReference type="SMART" id="SM00862">
    <property type="entry name" value="Trans_reg_C"/>
    <property type="match status" value="1"/>
</dbReference>
<dbReference type="Pfam" id="PF03704">
    <property type="entry name" value="BTAD"/>
    <property type="match status" value="1"/>
</dbReference>
<comment type="similarity">
    <text evidence="1">Belongs to the AfsR/DnrI/RedD regulatory family.</text>
</comment>
<dbReference type="EMBL" id="BAABGT010000117">
    <property type="protein sequence ID" value="GAA4559127.1"/>
    <property type="molecule type" value="Genomic_DNA"/>
</dbReference>
<dbReference type="Proteomes" id="UP001501598">
    <property type="component" value="Unassembled WGS sequence"/>
</dbReference>
<dbReference type="InterPro" id="IPR036388">
    <property type="entry name" value="WH-like_DNA-bd_sf"/>
</dbReference>
<evidence type="ECO:0000259" key="6">
    <source>
        <dbReference type="SMART" id="SM01043"/>
    </source>
</evidence>
<evidence type="ECO:0000259" key="5">
    <source>
        <dbReference type="SMART" id="SM00862"/>
    </source>
</evidence>
<dbReference type="InterPro" id="IPR001867">
    <property type="entry name" value="OmpR/PhoB-type_DNA-bd"/>
</dbReference>
<keyword evidence="2" id="KW-0238">DNA-binding</keyword>
<dbReference type="InterPro" id="IPR011990">
    <property type="entry name" value="TPR-like_helical_dom_sf"/>
</dbReference>
<proteinExistence type="inferred from homology"/>
<dbReference type="InterPro" id="IPR016032">
    <property type="entry name" value="Sig_transdc_resp-reg_C-effctor"/>
</dbReference>
<dbReference type="InterPro" id="IPR003593">
    <property type="entry name" value="AAA+_ATPase"/>
</dbReference>
<dbReference type="Gene3D" id="1.10.10.10">
    <property type="entry name" value="Winged helix-like DNA-binding domain superfamily/Winged helix DNA-binding domain"/>
    <property type="match status" value="1"/>
</dbReference>
<evidence type="ECO:0000259" key="4">
    <source>
        <dbReference type="SMART" id="SM00382"/>
    </source>
</evidence>
<dbReference type="SUPFAM" id="SSF46894">
    <property type="entry name" value="C-terminal effector domain of the bipartite response regulators"/>
    <property type="match status" value="1"/>
</dbReference>
<dbReference type="SMART" id="SM00382">
    <property type="entry name" value="AAA"/>
    <property type="match status" value="1"/>
</dbReference>
<dbReference type="Gene3D" id="3.40.50.300">
    <property type="entry name" value="P-loop containing nucleotide triphosphate hydrolases"/>
    <property type="match status" value="1"/>
</dbReference>
<evidence type="ECO:0000256" key="2">
    <source>
        <dbReference type="ARBA" id="ARBA00023125"/>
    </source>
</evidence>
<evidence type="ECO:0000313" key="8">
    <source>
        <dbReference type="Proteomes" id="UP001501598"/>
    </source>
</evidence>
<name>A0ABP8S3M1_9PSEU</name>
<dbReference type="SUPFAM" id="SSF52540">
    <property type="entry name" value="P-loop containing nucleoside triphosphate hydrolases"/>
    <property type="match status" value="1"/>
</dbReference>